<dbReference type="GO" id="GO:0043565">
    <property type="term" value="F:sequence-specific DNA binding"/>
    <property type="evidence" value="ECO:0007669"/>
    <property type="project" value="InterPro"/>
</dbReference>
<feature type="transmembrane region" description="Helical" evidence="5">
    <location>
        <begin position="71"/>
        <end position="90"/>
    </location>
</feature>
<dbReference type="InterPro" id="IPR018060">
    <property type="entry name" value="HTH_AraC"/>
</dbReference>
<keyword evidence="5" id="KW-0472">Membrane</keyword>
<dbReference type="InterPro" id="IPR020449">
    <property type="entry name" value="Tscrpt_reg_AraC-type_HTH"/>
</dbReference>
<keyword evidence="5" id="KW-1133">Transmembrane helix</keyword>
<evidence type="ECO:0000256" key="4">
    <source>
        <dbReference type="SAM" id="MobiDB-lite"/>
    </source>
</evidence>
<evidence type="ECO:0000313" key="7">
    <source>
        <dbReference type="EMBL" id="KPQ28578.1"/>
    </source>
</evidence>
<dbReference type="InterPro" id="IPR009057">
    <property type="entry name" value="Homeodomain-like_sf"/>
</dbReference>
<feature type="transmembrane region" description="Helical" evidence="5">
    <location>
        <begin position="39"/>
        <end position="59"/>
    </location>
</feature>
<keyword evidence="5" id="KW-0812">Transmembrane</keyword>
<sequence length="393" mass="44067">MNYWTGTVALICLCIGVILLFASLSWFVNRQNDRLPMAYLLALVCLMVLQSLEFVYQASEWMERAPFFLKLVDPIIVMIPFCLYGYIRAIQGENALRRPLDWWLHASPMLLVALLAIPFWSMPGELKVHWMLQGRIAESLWQPVTLHGNAYLAVIAVTSLFYWLLQRNQGIHTRKPAVREWVGHFQLIQLIIAVSMVLRIAIYHVFGESFSVAYVLAPTTAYLTYLLLTHAHQPTHVPRAVKAPLESAPSNGPEHEPAVDSADMALFEHLSQSMADGLFKDNNLTLRTLAETCGTTTHQASAVINLCSGSNFYEWINRYRIDEACTALKSTDIGISQICYAVGFNSKSTFNTAFRKQVGCTPTTYRKNAQQAQTGSSGETKRPDEISQSITGG</sequence>
<evidence type="ECO:0000256" key="5">
    <source>
        <dbReference type="SAM" id="Phobius"/>
    </source>
</evidence>
<protein>
    <submittedName>
        <fullName evidence="7">AraC family protein</fullName>
    </submittedName>
</protein>
<reference evidence="7 8" key="1">
    <citation type="submission" date="2015-09" db="EMBL/GenBank/DDBJ databases">
        <title>Identification and resolution of microdiversity through metagenomic sequencing of parallel consortia.</title>
        <authorList>
            <person name="Nelson W.C."/>
            <person name="Romine M.F."/>
            <person name="Lindemann S.R."/>
        </authorList>
    </citation>
    <scope>NUCLEOTIDE SEQUENCE [LARGE SCALE GENOMIC DNA]</scope>
    <source>
        <strain evidence="7">HL-55</strain>
    </source>
</reference>
<proteinExistence type="predicted"/>
<feature type="transmembrane region" description="Helical" evidence="5">
    <location>
        <begin position="185"/>
        <end position="206"/>
    </location>
</feature>
<evidence type="ECO:0000313" key="8">
    <source>
        <dbReference type="Proteomes" id="UP000050416"/>
    </source>
</evidence>
<dbReference type="PANTHER" id="PTHR43280">
    <property type="entry name" value="ARAC-FAMILY TRANSCRIPTIONAL REGULATOR"/>
    <property type="match status" value="1"/>
</dbReference>
<dbReference type="Proteomes" id="UP000050416">
    <property type="component" value="Unassembled WGS sequence"/>
</dbReference>
<evidence type="ECO:0000256" key="1">
    <source>
        <dbReference type="ARBA" id="ARBA00023015"/>
    </source>
</evidence>
<feature type="domain" description="HTH araC/xylS-type" evidence="6">
    <location>
        <begin position="268"/>
        <end position="368"/>
    </location>
</feature>
<accession>A0A0N8KKM8</accession>
<name>A0A0N8KKM8_9GAMM</name>
<dbReference type="OrthoDB" id="345413at2"/>
<dbReference type="PRINTS" id="PR00032">
    <property type="entry name" value="HTHARAC"/>
</dbReference>
<feature type="compositionally biased region" description="Polar residues" evidence="4">
    <location>
        <begin position="369"/>
        <end position="378"/>
    </location>
</feature>
<feature type="transmembrane region" description="Helical" evidence="5">
    <location>
        <begin position="102"/>
        <end position="120"/>
    </location>
</feature>
<dbReference type="GO" id="GO:0009893">
    <property type="term" value="P:positive regulation of metabolic process"/>
    <property type="evidence" value="ECO:0007669"/>
    <property type="project" value="UniProtKB-ARBA"/>
</dbReference>
<keyword evidence="1" id="KW-0805">Transcription regulation</keyword>
<organism evidence="7 8">
    <name type="scientific">Marinobacter excellens HL-55</name>
    <dbReference type="NCBI Taxonomy" id="1305731"/>
    <lineage>
        <taxon>Bacteria</taxon>
        <taxon>Pseudomonadati</taxon>
        <taxon>Pseudomonadota</taxon>
        <taxon>Gammaproteobacteria</taxon>
        <taxon>Pseudomonadales</taxon>
        <taxon>Marinobacteraceae</taxon>
        <taxon>Marinobacter</taxon>
    </lineage>
</organism>
<dbReference type="SMART" id="SM00342">
    <property type="entry name" value="HTH_ARAC"/>
    <property type="match status" value="1"/>
</dbReference>
<dbReference type="GO" id="GO:0003700">
    <property type="term" value="F:DNA-binding transcription factor activity"/>
    <property type="evidence" value="ECO:0007669"/>
    <property type="project" value="InterPro"/>
</dbReference>
<dbReference type="PROSITE" id="PS00041">
    <property type="entry name" value="HTH_ARAC_FAMILY_1"/>
    <property type="match status" value="1"/>
</dbReference>
<keyword evidence="2" id="KW-0238">DNA-binding</keyword>
<dbReference type="PANTHER" id="PTHR43280:SF29">
    <property type="entry name" value="ARAC-FAMILY TRANSCRIPTIONAL REGULATOR"/>
    <property type="match status" value="1"/>
</dbReference>
<dbReference type="STRING" id="1305731.GCA_000934705_03679"/>
<dbReference type="SUPFAM" id="SSF46689">
    <property type="entry name" value="Homeodomain-like"/>
    <property type="match status" value="1"/>
</dbReference>
<keyword evidence="3" id="KW-0804">Transcription</keyword>
<dbReference type="Gene3D" id="1.10.10.60">
    <property type="entry name" value="Homeodomain-like"/>
    <property type="match status" value="1"/>
</dbReference>
<dbReference type="PROSITE" id="PS01124">
    <property type="entry name" value="HTH_ARAC_FAMILY_2"/>
    <property type="match status" value="1"/>
</dbReference>
<evidence type="ECO:0000256" key="2">
    <source>
        <dbReference type="ARBA" id="ARBA00023125"/>
    </source>
</evidence>
<evidence type="ECO:0000259" key="6">
    <source>
        <dbReference type="PROSITE" id="PS01124"/>
    </source>
</evidence>
<comment type="caution">
    <text evidence="7">The sequence shown here is derived from an EMBL/GenBank/DDBJ whole genome shotgun (WGS) entry which is preliminary data.</text>
</comment>
<feature type="transmembrane region" description="Helical" evidence="5">
    <location>
        <begin position="212"/>
        <end position="229"/>
    </location>
</feature>
<evidence type="ECO:0000256" key="3">
    <source>
        <dbReference type="ARBA" id="ARBA00023163"/>
    </source>
</evidence>
<feature type="transmembrane region" description="Helical" evidence="5">
    <location>
        <begin position="6"/>
        <end position="27"/>
    </location>
</feature>
<dbReference type="Pfam" id="PF12833">
    <property type="entry name" value="HTH_18"/>
    <property type="match status" value="1"/>
</dbReference>
<gene>
    <name evidence="7" type="ORF">HLUCCX14_09690</name>
</gene>
<feature type="transmembrane region" description="Helical" evidence="5">
    <location>
        <begin position="140"/>
        <end position="165"/>
    </location>
</feature>
<dbReference type="AlphaFoldDB" id="A0A0N8KKM8"/>
<dbReference type="EMBL" id="LJZQ01000013">
    <property type="protein sequence ID" value="KPQ28578.1"/>
    <property type="molecule type" value="Genomic_DNA"/>
</dbReference>
<dbReference type="InterPro" id="IPR018062">
    <property type="entry name" value="HTH_AraC-typ_CS"/>
</dbReference>
<feature type="region of interest" description="Disordered" evidence="4">
    <location>
        <begin position="369"/>
        <end position="393"/>
    </location>
</feature>